<keyword evidence="5" id="KW-0479">Metal-binding</keyword>
<keyword evidence="4 11" id="KW-0235">DNA replication</keyword>
<dbReference type="NCBIfam" id="TIGR02397">
    <property type="entry name" value="dnaX_nterm"/>
    <property type="match status" value="1"/>
</dbReference>
<feature type="domain" description="AAA+ ATPase" evidence="13">
    <location>
        <begin position="49"/>
        <end position="195"/>
    </location>
</feature>
<evidence type="ECO:0000256" key="10">
    <source>
        <dbReference type="ARBA" id="ARBA00049244"/>
    </source>
</evidence>
<evidence type="ECO:0000256" key="4">
    <source>
        <dbReference type="ARBA" id="ARBA00022705"/>
    </source>
</evidence>
<dbReference type="InterPro" id="IPR008921">
    <property type="entry name" value="DNA_pol3_clamp-load_cplx_C"/>
</dbReference>
<dbReference type="GO" id="GO:0009360">
    <property type="term" value="C:DNA polymerase III complex"/>
    <property type="evidence" value="ECO:0007669"/>
    <property type="project" value="InterPro"/>
</dbReference>
<evidence type="ECO:0000259" key="13">
    <source>
        <dbReference type="SMART" id="SM00382"/>
    </source>
</evidence>
<dbReference type="NCBIfam" id="NF006585">
    <property type="entry name" value="PRK09111.1"/>
    <property type="match status" value="1"/>
</dbReference>
<dbReference type="SMART" id="SM00382">
    <property type="entry name" value="AAA"/>
    <property type="match status" value="1"/>
</dbReference>
<dbReference type="Gene3D" id="1.10.8.60">
    <property type="match status" value="1"/>
</dbReference>
<comment type="caution">
    <text evidence="14">The sequence shown here is derived from an EMBL/GenBank/DDBJ whole genome shotgun (WGS) entry which is preliminary data.</text>
</comment>
<dbReference type="Gene3D" id="3.40.50.300">
    <property type="entry name" value="P-loop containing nucleotide triphosphate hydrolases"/>
    <property type="match status" value="1"/>
</dbReference>
<evidence type="ECO:0000256" key="6">
    <source>
        <dbReference type="ARBA" id="ARBA00022741"/>
    </source>
</evidence>
<dbReference type="Pfam" id="PF13177">
    <property type="entry name" value="DNA_pol3_delta2"/>
    <property type="match status" value="1"/>
</dbReference>
<dbReference type="Pfam" id="PF12362">
    <property type="entry name" value="DUF3646"/>
    <property type="match status" value="1"/>
</dbReference>
<evidence type="ECO:0000313" key="15">
    <source>
        <dbReference type="Proteomes" id="UP000680348"/>
    </source>
</evidence>
<gene>
    <name evidence="11" type="primary">dnaX</name>
    <name evidence="14" type="ORF">KEU06_10115</name>
</gene>
<dbReference type="InterPro" id="IPR003593">
    <property type="entry name" value="AAA+_ATPase"/>
</dbReference>
<dbReference type="GO" id="GO:0003677">
    <property type="term" value="F:DNA binding"/>
    <property type="evidence" value="ECO:0007669"/>
    <property type="project" value="InterPro"/>
</dbReference>
<feature type="compositionally biased region" description="Acidic residues" evidence="12">
    <location>
        <begin position="602"/>
        <end position="620"/>
    </location>
</feature>
<feature type="compositionally biased region" description="Polar residues" evidence="12">
    <location>
        <begin position="400"/>
        <end position="409"/>
    </location>
</feature>
<evidence type="ECO:0000256" key="8">
    <source>
        <dbReference type="ARBA" id="ARBA00022840"/>
    </source>
</evidence>
<dbReference type="AlphaFoldDB" id="A0A942I230"/>
<keyword evidence="6 11" id="KW-0547">Nucleotide-binding</keyword>
<evidence type="ECO:0000256" key="1">
    <source>
        <dbReference type="ARBA" id="ARBA00006360"/>
    </source>
</evidence>
<reference evidence="14" key="1">
    <citation type="submission" date="2021-04" db="EMBL/GenBank/DDBJ databases">
        <title>Pseudaminobacter soli sp. nov., isolated from paddy soil contaminated by heavy metals.</title>
        <authorList>
            <person name="Zhang K."/>
        </authorList>
    </citation>
    <scope>NUCLEOTIDE SEQUENCE</scope>
    <source>
        <strain evidence="14">19-2017</strain>
    </source>
</reference>
<dbReference type="GO" id="GO:0006261">
    <property type="term" value="P:DNA-templated DNA replication"/>
    <property type="evidence" value="ECO:0007669"/>
    <property type="project" value="TreeGrafter"/>
</dbReference>
<keyword evidence="7" id="KW-0862">Zinc</keyword>
<keyword evidence="15" id="KW-1185">Reference proteome</keyword>
<dbReference type="GO" id="GO:0046872">
    <property type="term" value="F:metal ion binding"/>
    <property type="evidence" value="ECO:0007669"/>
    <property type="project" value="UniProtKB-KW"/>
</dbReference>
<dbReference type="InterPro" id="IPR022107">
    <property type="entry name" value="DNA_pol_III_gamma/tau_C"/>
</dbReference>
<dbReference type="EC" id="2.7.7.7" evidence="11"/>
<evidence type="ECO:0000256" key="11">
    <source>
        <dbReference type="RuleBase" id="RU364063"/>
    </source>
</evidence>
<dbReference type="Proteomes" id="UP000680348">
    <property type="component" value="Unassembled WGS sequence"/>
</dbReference>
<evidence type="ECO:0000256" key="2">
    <source>
        <dbReference type="ARBA" id="ARBA00022679"/>
    </source>
</evidence>
<keyword evidence="3 11" id="KW-0548">Nucleotidyltransferase</keyword>
<dbReference type="InterPro" id="IPR045085">
    <property type="entry name" value="HLD_clamp_pol_III_gamma_tau"/>
</dbReference>
<accession>A0A942I230</accession>
<evidence type="ECO:0000256" key="9">
    <source>
        <dbReference type="ARBA" id="ARBA00022932"/>
    </source>
</evidence>
<feature type="region of interest" description="Disordered" evidence="12">
    <location>
        <begin position="600"/>
        <end position="620"/>
    </location>
</feature>
<dbReference type="CDD" id="cd00009">
    <property type="entry name" value="AAA"/>
    <property type="match status" value="1"/>
</dbReference>
<keyword evidence="9 11" id="KW-0239">DNA-directed DNA polymerase</keyword>
<dbReference type="PANTHER" id="PTHR11669">
    <property type="entry name" value="REPLICATION FACTOR C / DNA POLYMERASE III GAMMA-TAU SUBUNIT"/>
    <property type="match status" value="1"/>
</dbReference>
<dbReference type="InterPro" id="IPR050238">
    <property type="entry name" value="DNA_Rep/Repair_Clamp_Loader"/>
</dbReference>
<dbReference type="InterPro" id="IPR027417">
    <property type="entry name" value="P-loop_NTPase"/>
</dbReference>
<dbReference type="GO" id="GO:0003887">
    <property type="term" value="F:DNA-directed DNA polymerase activity"/>
    <property type="evidence" value="ECO:0007669"/>
    <property type="project" value="UniProtKB-KW"/>
</dbReference>
<evidence type="ECO:0000256" key="7">
    <source>
        <dbReference type="ARBA" id="ARBA00022833"/>
    </source>
</evidence>
<dbReference type="Gene3D" id="1.20.272.10">
    <property type="match status" value="1"/>
</dbReference>
<evidence type="ECO:0000313" key="14">
    <source>
        <dbReference type="EMBL" id="MBS3648962.1"/>
    </source>
</evidence>
<dbReference type="RefSeq" id="WP_188254516.1">
    <property type="nucleotide sequence ID" value="NZ_JABVCF010000004.1"/>
</dbReference>
<dbReference type="SUPFAM" id="SSF48019">
    <property type="entry name" value="post-AAA+ oligomerization domain-like"/>
    <property type="match status" value="1"/>
</dbReference>
<dbReference type="SUPFAM" id="SSF52540">
    <property type="entry name" value="P-loop containing nucleoside triphosphate hydrolases"/>
    <property type="match status" value="1"/>
</dbReference>
<keyword evidence="8 11" id="KW-0067">ATP-binding</keyword>
<keyword evidence="2 11" id="KW-0808">Transferase</keyword>
<evidence type="ECO:0000256" key="5">
    <source>
        <dbReference type="ARBA" id="ARBA00022723"/>
    </source>
</evidence>
<sequence length="620" mass="66165">MSEAGTEQTGKSGAYRVLARKYRPADFSSLIGQEPMVRTLTNAFSTGRIAQAWMLTGVRGVGKTTTARILARALNYKSDGVDQPSVDLTTPGQHCQPIMEGRHVDVIEMDAASHTGVDNMREILEQVRYAPVSARYKVYIIDEVHMLSGGAFNAMLKTLEEPPPHVKFIFATTEIRKVPITVLSRCQRFDLRRVDAETLVAHLAGIAAKEGVAVEDTALAMVARAAEGSVRDSLSIFDQAIAHSAGPVTAETVRGMLGLADRARVIDLFEHVMRGDMASALSEFRAQYDAGADPATVLTDLAEFTHFVTRLRYVPSAASDASLTEDERTRGSAFAEKLSIKVLSRAWQMLLKGIPEVQSSNRPVAAAEMVLIRMAHAASLPTLDEAMAMLEGVSSGREPSASSQPSPRTGQPALSSPASTAAAAPSFNPAPQPDPAPRMMAGSGGSVVMQAARPQEVAAPAIAAPQPAREAAPDGPAVRNLADLAALADANRDMSFKVLLKRCVRPVRIEPGRVEVALTPEAPKTLLNDMTTRLRAWTGRNWLVSLSREEGGPTLSEQEKARRESALLDASNDPAVAAILARFPGAKVIDVRIPDAIAMADGEGDADAEVAADPSDDDDN</sequence>
<comment type="catalytic activity">
    <reaction evidence="10 11">
        <text>DNA(n) + a 2'-deoxyribonucleoside 5'-triphosphate = DNA(n+1) + diphosphate</text>
        <dbReference type="Rhea" id="RHEA:22508"/>
        <dbReference type="Rhea" id="RHEA-COMP:17339"/>
        <dbReference type="Rhea" id="RHEA-COMP:17340"/>
        <dbReference type="ChEBI" id="CHEBI:33019"/>
        <dbReference type="ChEBI" id="CHEBI:61560"/>
        <dbReference type="ChEBI" id="CHEBI:173112"/>
        <dbReference type="EC" id="2.7.7.7"/>
    </reaction>
</comment>
<evidence type="ECO:0000256" key="12">
    <source>
        <dbReference type="SAM" id="MobiDB-lite"/>
    </source>
</evidence>
<name>A0A942I230_9HYPH</name>
<dbReference type="Pfam" id="PF22608">
    <property type="entry name" value="DNAX_ATPase_lid"/>
    <property type="match status" value="1"/>
</dbReference>
<dbReference type="FunFam" id="3.40.50.300:FF:000014">
    <property type="entry name" value="DNA polymerase III subunit gamma/tau"/>
    <property type="match status" value="1"/>
</dbReference>
<comment type="subunit">
    <text evidence="11">DNA polymerase III contains a core (composed of alpha, epsilon and theta chains) that associates with a tau subunit. This core dimerizes to form the POLIII' complex. PolIII' associates with the gamma complex (composed of gamma, delta, delta', psi and chi chains) and with the beta chain to form the complete DNA polymerase III complex.</text>
</comment>
<dbReference type="Pfam" id="PF12169">
    <property type="entry name" value="DNA_pol3_gamma3"/>
    <property type="match status" value="1"/>
</dbReference>
<feature type="region of interest" description="Disordered" evidence="12">
    <location>
        <begin position="393"/>
        <end position="443"/>
    </location>
</feature>
<dbReference type="InterPro" id="IPR012763">
    <property type="entry name" value="DNA_pol_III_sug/sutau_N"/>
</dbReference>
<proteinExistence type="inferred from homology"/>
<feature type="compositionally biased region" description="Low complexity" evidence="12">
    <location>
        <begin position="412"/>
        <end position="427"/>
    </location>
</feature>
<dbReference type="CDD" id="cd18137">
    <property type="entry name" value="HLD_clamp_pol_III_gamma_tau"/>
    <property type="match status" value="1"/>
</dbReference>
<dbReference type="EMBL" id="JAGWCR010000004">
    <property type="protein sequence ID" value="MBS3648962.1"/>
    <property type="molecule type" value="Genomic_DNA"/>
</dbReference>
<dbReference type="GO" id="GO:0005524">
    <property type="term" value="F:ATP binding"/>
    <property type="evidence" value="ECO:0007669"/>
    <property type="project" value="UniProtKB-KW"/>
</dbReference>
<comment type="function">
    <text evidence="11">DNA polymerase III is a complex, multichain enzyme responsible for most of the replicative synthesis in bacteria. This DNA polymerase also exhibits 3' to 5' exonuclease activity.</text>
</comment>
<comment type="similarity">
    <text evidence="1 11">Belongs to the DnaX/STICHEL family.</text>
</comment>
<dbReference type="FunFam" id="1.20.272.10:FF:000003">
    <property type="entry name" value="DNA polymerase III subunit gamma/tau"/>
    <property type="match status" value="1"/>
</dbReference>
<evidence type="ECO:0000256" key="3">
    <source>
        <dbReference type="ARBA" id="ARBA00022695"/>
    </source>
</evidence>
<organism evidence="14 15">
    <name type="scientific">Pseudaminobacter soli</name>
    <name type="common">ex Zhang et al. 2022</name>
    <dbReference type="NCBI Taxonomy" id="2831468"/>
    <lineage>
        <taxon>Bacteria</taxon>
        <taxon>Pseudomonadati</taxon>
        <taxon>Pseudomonadota</taxon>
        <taxon>Alphaproteobacteria</taxon>
        <taxon>Hyphomicrobiales</taxon>
        <taxon>Phyllobacteriaceae</taxon>
        <taxon>Pseudaminobacter</taxon>
    </lineage>
</organism>
<dbReference type="InterPro" id="IPR022754">
    <property type="entry name" value="DNA_pol_III_gamma-3"/>
</dbReference>
<dbReference type="PANTHER" id="PTHR11669:SF0">
    <property type="entry name" value="PROTEIN STICHEL-LIKE 2"/>
    <property type="match status" value="1"/>
</dbReference>
<protein>
    <recommendedName>
        <fullName evidence="11">DNA polymerase III subunit gamma/tau</fullName>
        <ecNumber evidence="11">2.7.7.7</ecNumber>
    </recommendedName>
</protein>
<dbReference type="FunFam" id="1.10.8.60:FF:000013">
    <property type="entry name" value="DNA polymerase III subunit gamma/tau"/>
    <property type="match status" value="1"/>
</dbReference>